<dbReference type="AlphaFoldDB" id="A0A1M4V9U7"/>
<protein>
    <submittedName>
        <fullName evidence="2">Diguanylate cyclase (GGDEF) domain-containing protein</fullName>
    </submittedName>
</protein>
<gene>
    <name evidence="2" type="ORF">SAMN02745164_00879</name>
</gene>
<dbReference type="Proteomes" id="UP000184334">
    <property type="component" value="Unassembled WGS sequence"/>
</dbReference>
<accession>A0A1M4V9U7</accession>
<dbReference type="PANTHER" id="PTHR45138">
    <property type="entry name" value="REGULATORY COMPONENTS OF SENSORY TRANSDUCTION SYSTEM"/>
    <property type="match status" value="1"/>
</dbReference>
<dbReference type="InterPro" id="IPR029016">
    <property type="entry name" value="GAF-like_dom_sf"/>
</dbReference>
<dbReference type="GO" id="GO:1902201">
    <property type="term" value="P:negative regulation of bacterial-type flagellum-dependent cell motility"/>
    <property type="evidence" value="ECO:0007669"/>
    <property type="project" value="TreeGrafter"/>
</dbReference>
<dbReference type="InterPro" id="IPR000160">
    <property type="entry name" value="GGDEF_dom"/>
</dbReference>
<name>A0A1M4V9U7_MARH1</name>
<keyword evidence="3" id="KW-1185">Reference proteome</keyword>
<dbReference type="GO" id="GO:0005886">
    <property type="term" value="C:plasma membrane"/>
    <property type="evidence" value="ECO:0007669"/>
    <property type="project" value="TreeGrafter"/>
</dbReference>
<evidence type="ECO:0000313" key="2">
    <source>
        <dbReference type="EMBL" id="SHE65724.1"/>
    </source>
</evidence>
<dbReference type="GO" id="GO:0043709">
    <property type="term" value="P:cell adhesion involved in single-species biofilm formation"/>
    <property type="evidence" value="ECO:0007669"/>
    <property type="project" value="TreeGrafter"/>
</dbReference>
<dbReference type="CDD" id="cd01949">
    <property type="entry name" value="GGDEF"/>
    <property type="match status" value="1"/>
</dbReference>
<dbReference type="NCBIfam" id="TIGR00254">
    <property type="entry name" value="GGDEF"/>
    <property type="match status" value="1"/>
</dbReference>
<dbReference type="PANTHER" id="PTHR45138:SF6">
    <property type="entry name" value="DIGUANYLATE CYCLASE DGCN"/>
    <property type="match status" value="1"/>
</dbReference>
<sequence>MTLAVFNDITIKLEKDKKIKKLDEIEYVLKKLLVLTYDESFNLKGAMEIIYNYLRKMQLIDLFAYANLNDNKTAKVVLYYENKLYNYTKTHKDKSIIWYFVDNNLEKLYIPDISKFEINGYNILCKEIKNREITSYIFPYHFNRKIGGIFAFSKKGKDAFTEEEKKLIELIARQIDFIIRYQNILGKYQKEKEYFETIANKDILTNLYSRYFFNEWIIKHIEYLKRNNKKSIIVMIDINKFKKINDMYGHIKGDEVLKFVSSVILNNIRKMDIAIRFGGDEFLIIFPDSSFENIKIKMKELSQKIKKNNFDFDVTISYGIAELYIDNYIGALKIADEKMYKMKEKFK</sequence>
<dbReference type="SUPFAM" id="SSF55073">
    <property type="entry name" value="Nucleotide cyclase"/>
    <property type="match status" value="1"/>
</dbReference>
<evidence type="ECO:0000259" key="1">
    <source>
        <dbReference type="PROSITE" id="PS50887"/>
    </source>
</evidence>
<dbReference type="Pfam" id="PF00990">
    <property type="entry name" value="GGDEF"/>
    <property type="match status" value="1"/>
</dbReference>
<feature type="domain" description="GGDEF" evidence="1">
    <location>
        <begin position="229"/>
        <end position="347"/>
    </location>
</feature>
<comment type="caution">
    <text evidence="2">The sequence shown here is derived from an EMBL/GenBank/DDBJ whole genome shotgun (WGS) entry which is preliminary data.</text>
</comment>
<dbReference type="Gene3D" id="3.30.450.40">
    <property type="match status" value="1"/>
</dbReference>
<organism evidence="2 3">
    <name type="scientific">Marinitoga hydrogenitolerans (strain DSM 16785 / JCM 12826 / AT1271)</name>
    <dbReference type="NCBI Taxonomy" id="1122195"/>
    <lineage>
        <taxon>Bacteria</taxon>
        <taxon>Thermotogati</taxon>
        <taxon>Thermotogota</taxon>
        <taxon>Thermotogae</taxon>
        <taxon>Petrotogales</taxon>
        <taxon>Petrotogaceae</taxon>
        <taxon>Marinitoga</taxon>
    </lineage>
</organism>
<dbReference type="RefSeq" id="WP_072863837.1">
    <property type="nucleotide sequence ID" value="NZ_FQUI01000010.1"/>
</dbReference>
<dbReference type="InterPro" id="IPR050469">
    <property type="entry name" value="Diguanylate_Cyclase"/>
</dbReference>
<dbReference type="OrthoDB" id="48290at2"/>
<dbReference type="GO" id="GO:0052621">
    <property type="term" value="F:diguanylate cyclase activity"/>
    <property type="evidence" value="ECO:0007669"/>
    <property type="project" value="TreeGrafter"/>
</dbReference>
<evidence type="ECO:0000313" key="3">
    <source>
        <dbReference type="Proteomes" id="UP000184334"/>
    </source>
</evidence>
<dbReference type="STRING" id="1122195.SAMN02745164_00879"/>
<proteinExistence type="predicted"/>
<reference evidence="2" key="1">
    <citation type="submission" date="2016-11" db="EMBL/GenBank/DDBJ databases">
        <authorList>
            <person name="Varghese N."/>
            <person name="Submissions S."/>
        </authorList>
    </citation>
    <scope>NUCLEOTIDE SEQUENCE [LARGE SCALE GENOMIC DNA]</scope>
    <source>
        <strain evidence="2">DSM 16785</strain>
    </source>
</reference>
<dbReference type="EMBL" id="FQUI01000010">
    <property type="protein sequence ID" value="SHE65724.1"/>
    <property type="molecule type" value="Genomic_DNA"/>
</dbReference>
<dbReference type="InterPro" id="IPR043128">
    <property type="entry name" value="Rev_trsase/Diguanyl_cyclase"/>
</dbReference>
<dbReference type="Gene3D" id="3.30.70.270">
    <property type="match status" value="1"/>
</dbReference>
<dbReference type="SMART" id="SM00267">
    <property type="entry name" value="GGDEF"/>
    <property type="match status" value="1"/>
</dbReference>
<dbReference type="PROSITE" id="PS50887">
    <property type="entry name" value="GGDEF"/>
    <property type="match status" value="1"/>
</dbReference>
<dbReference type="InterPro" id="IPR029787">
    <property type="entry name" value="Nucleotide_cyclase"/>
</dbReference>